<proteinExistence type="predicted"/>
<dbReference type="AlphaFoldDB" id="W4LQV0"/>
<feature type="compositionally biased region" description="Basic and acidic residues" evidence="4">
    <location>
        <begin position="110"/>
        <end position="119"/>
    </location>
</feature>
<keyword evidence="7" id="KW-1185">Reference proteome</keyword>
<dbReference type="InterPro" id="IPR002577">
    <property type="entry name" value="HTH_HxlR"/>
</dbReference>
<evidence type="ECO:0000256" key="3">
    <source>
        <dbReference type="ARBA" id="ARBA00023163"/>
    </source>
</evidence>
<dbReference type="Pfam" id="PF01638">
    <property type="entry name" value="HxlR"/>
    <property type="match status" value="1"/>
</dbReference>
<dbReference type="GO" id="GO:0003677">
    <property type="term" value="F:DNA binding"/>
    <property type="evidence" value="ECO:0007669"/>
    <property type="project" value="UniProtKB-KW"/>
</dbReference>
<accession>W4LQV0</accession>
<evidence type="ECO:0000256" key="4">
    <source>
        <dbReference type="SAM" id="MobiDB-lite"/>
    </source>
</evidence>
<dbReference type="Proteomes" id="UP000019141">
    <property type="component" value="Unassembled WGS sequence"/>
</dbReference>
<evidence type="ECO:0000256" key="2">
    <source>
        <dbReference type="ARBA" id="ARBA00023125"/>
    </source>
</evidence>
<sequence>MLLTLAEKVHRFTELKSAIGDISQRVLTQTLRQLERDGLVHRCVYPTVPPKVEYRLTPLGQSLLNPLNGMIQWALYHHETIKAARDTYDRGQLAPQVMNHSDPLTYGERPQARRRDVIG</sequence>
<protein>
    <recommendedName>
        <fullName evidence="5">HTH hxlR-type domain-containing protein</fullName>
    </recommendedName>
</protein>
<dbReference type="PROSITE" id="PS51118">
    <property type="entry name" value="HTH_HXLR"/>
    <property type="match status" value="1"/>
</dbReference>
<evidence type="ECO:0000256" key="1">
    <source>
        <dbReference type="ARBA" id="ARBA00023015"/>
    </source>
</evidence>
<dbReference type="HOGENOM" id="CLU_111585_2_3_7"/>
<keyword evidence="3" id="KW-0804">Transcription</keyword>
<feature type="region of interest" description="Disordered" evidence="4">
    <location>
        <begin position="98"/>
        <end position="119"/>
    </location>
</feature>
<reference evidence="6 7" key="1">
    <citation type="journal article" date="2014" name="Nature">
        <title>An environmental bacterial taxon with a large and distinct metabolic repertoire.</title>
        <authorList>
            <person name="Wilson M.C."/>
            <person name="Mori T."/>
            <person name="Ruckert C."/>
            <person name="Uria A.R."/>
            <person name="Helf M.J."/>
            <person name="Takada K."/>
            <person name="Gernert C."/>
            <person name="Steffens U.A."/>
            <person name="Heycke N."/>
            <person name="Schmitt S."/>
            <person name="Rinke C."/>
            <person name="Helfrich E.J."/>
            <person name="Brachmann A.O."/>
            <person name="Gurgui C."/>
            <person name="Wakimoto T."/>
            <person name="Kracht M."/>
            <person name="Crusemann M."/>
            <person name="Hentschel U."/>
            <person name="Abe I."/>
            <person name="Matsunaga S."/>
            <person name="Kalinowski J."/>
            <person name="Takeyama H."/>
            <person name="Piel J."/>
        </authorList>
    </citation>
    <scope>NUCLEOTIDE SEQUENCE [LARGE SCALE GENOMIC DNA]</scope>
    <source>
        <strain evidence="7">TSY1</strain>
    </source>
</reference>
<evidence type="ECO:0000259" key="5">
    <source>
        <dbReference type="PROSITE" id="PS51118"/>
    </source>
</evidence>
<keyword evidence="1" id="KW-0805">Transcription regulation</keyword>
<organism evidence="6 7">
    <name type="scientific">Entotheonella factor</name>
    <dbReference type="NCBI Taxonomy" id="1429438"/>
    <lineage>
        <taxon>Bacteria</taxon>
        <taxon>Pseudomonadati</taxon>
        <taxon>Nitrospinota/Tectimicrobiota group</taxon>
        <taxon>Candidatus Tectimicrobiota</taxon>
        <taxon>Candidatus Entotheonellia</taxon>
        <taxon>Candidatus Entotheonellales</taxon>
        <taxon>Candidatus Entotheonellaceae</taxon>
        <taxon>Candidatus Entotheonella</taxon>
    </lineage>
</organism>
<dbReference type="InterPro" id="IPR036388">
    <property type="entry name" value="WH-like_DNA-bd_sf"/>
</dbReference>
<gene>
    <name evidence="6" type="ORF">ETSY1_11215</name>
</gene>
<dbReference type="PANTHER" id="PTHR33204:SF39">
    <property type="entry name" value="TRANSCRIPTIONAL REGULATORY PROTEIN"/>
    <property type="match status" value="1"/>
</dbReference>
<comment type="caution">
    <text evidence="6">The sequence shown here is derived from an EMBL/GenBank/DDBJ whole genome shotgun (WGS) entry which is preliminary data.</text>
</comment>
<evidence type="ECO:0000313" key="6">
    <source>
        <dbReference type="EMBL" id="ETX00439.1"/>
    </source>
</evidence>
<dbReference type="Gene3D" id="1.10.10.10">
    <property type="entry name" value="Winged helix-like DNA-binding domain superfamily/Winged helix DNA-binding domain"/>
    <property type="match status" value="1"/>
</dbReference>
<dbReference type="PANTHER" id="PTHR33204">
    <property type="entry name" value="TRANSCRIPTIONAL REGULATOR, MARR FAMILY"/>
    <property type="match status" value="1"/>
</dbReference>
<dbReference type="PATRIC" id="fig|1429438.4.peg.2272"/>
<dbReference type="SUPFAM" id="SSF46785">
    <property type="entry name" value="Winged helix' DNA-binding domain"/>
    <property type="match status" value="1"/>
</dbReference>
<dbReference type="InterPro" id="IPR036390">
    <property type="entry name" value="WH_DNA-bd_sf"/>
</dbReference>
<dbReference type="EMBL" id="AZHW01000338">
    <property type="protein sequence ID" value="ETX00439.1"/>
    <property type="molecule type" value="Genomic_DNA"/>
</dbReference>
<name>W4LQV0_ENTF1</name>
<evidence type="ECO:0000313" key="7">
    <source>
        <dbReference type="Proteomes" id="UP000019141"/>
    </source>
</evidence>
<feature type="domain" description="HTH hxlR-type" evidence="5">
    <location>
        <begin position="1"/>
        <end position="82"/>
    </location>
</feature>
<keyword evidence="2" id="KW-0238">DNA-binding</keyword>